<comment type="caution">
    <text evidence="2">The sequence shown here is derived from an EMBL/GenBank/DDBJ whole genome shotgun (WGS) entry which is preliminary data.</text>
</comment>
<dbReference type="EMBL" id="JAULSW010000009">
    <property type="protein sequence ID" value="KAK3370637.1"/>
    <property type="molecule type" value="Genomic_DNA"/>
</dbReference>
<dbReference type="PANTHER" id="PTHR33112">
    <property type="entry name" value="DOMAIN PROTEIN, PUTATIVE-RELATED"/>
    <property type="match status" value="1"/>
</dbReference>
<dbReference type="InterPro" id="IPR010730">
    <property type="entry name" value="HET"/>
</dbReference>
<proteinExistence type="predicted"/>
<sequence length="705" mass="77862">MESQGGNVSGQPQAPHSYLDTLTKQGREEFEARFRTAEESCDIAKTGEDVVVLQISREFGARTRKYPGNGGWLCAAIIATERALETAQLGDAAAEARGECLLSLGDLYGRRSQWSGPVSETDADLNKAISLVESALQSITSPETRGPGLQQLSALFEDRYIRHHMAQDIESAVRRAEEASLLAVEDRRRRELDVEVICLKFKGGDISAIPCVVEVPFEQISEEPVSLDAITPCRYRFLDCRSFADRTSLRVLELDDLPHRRYVAISYVWRGLPHPAGTNPGPIMSIEGASNADPISIEVLRLACVASLKLGCELVWLDGLCIMQGHDGDKSWQIQRMYGIYQFCKACLVLPGGLSRLVAPEDETAWIHRAWTLQEAVAPNVSWCLFFWPHGDCFLQSLFPAYVREVEPKTAAMAGMQQLLMVSMRDECEVKFPSSNPASKRVLKTSVRLLADTRRDPEALKTLIAALDTKGREDEGREGMAITIWRGAMMRTAYRPVDTILSIMGIFGVNLDPNQFSADDRHGATIALMRGLLNKGERAEWLGMAPTLDPGKELSTLPIVPTRSTSGRAYRLSKEGGMGAASHIYWWIRDTPKGSMDIDGVMTILASVVSVRLAMADSGNLEFESCEKQKWEVLPSAASPPYAAVIGKRDQFRNGSFPRMGDLSSNFLLLVDGQRADVLRVVGYAAVRDEVVGLPQWSEMALCIR</sequence>
<evidence type="ECO:0000259" key="1">
    <source>
        <dbReference type="Pfam" id="PF06985"/>
    </source>
</evidence>
<feature type="domain" description="Heterokaryon incompatibility" evidence="1">
    <location>
        <begin position="262"/>
        <end position="350"/>
    </location>
</feature>
<reference evidence="2" key="2">
    <citation type="submission" date="2023-06" db="EMBL/GenBank/DDBJ databases">
        <authorList>
            <consortium name="Lawrence Berkeley National Laboratory"/>
            <person name="Haridas S."/>
            <person name="Hensen N."/>
            <person name="Bonometti L."/>
            <person name="Westerberg I."/>
            <person name="Brannstrom I.O."/>
            <person name="Guillou S."/>
            <person name="Cros-Aarteil S."/>
            <person name="Calhoun S."/>
            <person name="Kuo A."/>
            <person name="Mondo S."/>
            <person name="Pangilinan J."/>
            <person name="Riley R."/>
            <person name="LaButti K."/>
            <person name="Andreopoulos B."/>
            <person name="Lipzen A."/>
            <person name="Chen C."/>
            <person name="Yanf M."/>
            <person name="Daum C."/>
            <person name="Ng V."/>
            <person name="Clum A."/>
            <person name="Steindorff A."/>
            <person name="Ohm R."/>
            <person name="Martin F."/>
            <person name="Silar P."/>
            <person name="Natvig D."/>
            <person name="Lalanne C."/>
            <person name="Gautier V."/>
            <person name="Ament-velasquez S.L."/>
            <person name="Kruys A."/>
            <person name="Hutchinson M.I."/>
            <person name="Powell A.J."/>
            <person name="Barry K."/>
            <person name="Miller A.N."/>
            <person name="Grigoriev I.V."/>
            <person name="Debuchy R."/>
            <person name="Gladieux P."/>
            <person name="Thoren M.H."/>
            <person name="Johannesson H."/>
        </authorList>
    </citation>
    <scope>NUCLEOTIDE SEQUENCE</scope>
    <source>
        <strain evidence="2">CBS 232.78</strain>
    </source>
</reference>
<accession>A0AAE0K6R9</accession>
<evidence type="ECO:0000313" key="2">
    <source>
        <dbReference type="EMBL" id="KAK3370637.1"/>
    </source>
</evidence>
<keyword evidence="3" id="KW-1185">Reference proteome</keyword>
<dbReference type="PANTHER" id="PTHR33112:SF16">
    <property type="entry name" value="HETEROKARYON INCOMPATIBILITY DOMAIN-CONTAINING PROTEIN"/>
    <property type="match status" value="1"/>
</dbReference>
<dbReference type="Proteomes" id="UP001285441">
    <property type="component" value="Unassembled WGS sequence"/>
</dbReference>
<reference evidence="2" key="1">
    <citation type="journal article" date="2023" name="Mol. Phylogenet. Evol.">
        <title>Genome-scale phylogeny and comparative genomics of the fungal order Sordariales.</title>
        <authorList>
            <person name="Hensen N."/>
            <person name="Bonometti L."/>
            <person name="Westerberg I."/>
            <person name="Brannstrom I.O."/>
            <person name="Guillou S."/>
            <person name="Cros-Aarteil S."/>
            <person name="Calhoun S."/>
            <person name="Haridas S."/>
            <person name="Kuo A."/>
            <person name="Mondo S."/>
            <person name="Pangilinan J."/>
            <person name="Riley R."/>
            <person name="LaButti K."/>
            <person name="Andreopoulos B."/>
            <person name="Lipzen A."/>
            <person name="Chen C."/>
            <person name="Yan M."/>
            <person name="Daum C."/>
            <person name="Ng V."/>
            <person name="Clum A."/>
            <person name="Steindorff A."/>
            <person name="Ohm R.A."/>
            <person name="Martin F."/>
            <person name="Silar P."/>
            <person name="Natvig D.O."/>
            <person name="Lalanne C."/>
            <person name="Gautier V."/>
            <person name="Ament-Velasquez S.L."/>
            <person name="Kruys A."/>
            <person name="Hutchinson M.I."/>
            <person name="Powell A.J."/>
            <person name="Barry K."/>
            <person name="Miller A.N."/>
            <person name="Grigoriev I.V."/>
            <person name="Debuchy R."/>
            <person name="Gladieux P."/>
            <person name="Hiltunen Thoren M."/>
            <person name="Johannesson H."/>
        </authorList>
    </citation>
    <scope>NUCLEOTIDE SEQUENCE</scope>
    <source>
        <strain evidence="2">CBS 232.78</strain>
    </source>
</reference>
<dbReference type="AlphaFoldDB" id="A0AAE0K6R9"/>
<name>A0AAE0K6R9_9PEZI</name>
<dbReference type="Pfam" id="PF06985">
    <property type="entry name" value="HET"/>
    <property type="match status" value="1"/>
</dbReference>
<protein>
    <recommendedName>
        <fullName evidence="1">Heterokaryon incompatibility domain-containing protein</fullName>
    </recommendedName>
</protein>
<evidence type="ECO:0000313" key="3">
    <source>
        <dbReference type="Proteomes" id="UP001285441"/>
    </source>
</evidence>
<gene>
    <name evidence="2" type="ORF">B0H63DRAFT_487344</name>
</gene>
<organism evidence="2 3">
    <name type="scientific">Podospora didyma</name>
    <dbReference type="NCBI Taxonomy" id="330526"/>
    <lineage>
        <taxon>Eukaryota</taxon>
        <taxon>Fungi</taxon>
        <taxon>Dikarya</taxon>
        <taxon>Ascomycota</taxon>
        <taxon>Pezizomycotina</taxon>
        <taxon>Sordariomycetes</taxon>
        <taxon>Sordariomycetidae</taxon>
        <taxon>Sordariales</taxon>
        <taxon>Podosporaceae</taxon>
        <taxon>Podospora</taxon>
    </lineage>
</organism>